<comment type="caution">
    <text evidence="2">The sequence shown here is derived from an EMBL/GenBank/DDBJ whole genome shotgun (WGS) entry which is preliminary data.</text>
</comment>
<dbReference type="EMBL" id="BLLF01006486">
    <property type="protein sequence ID" value="GFH32295.1"/>
    <property type="molecule type" value="Genomic_DNA"/>
</dbReference>
<proteinExistence type="predicted"/>
<feature type="compositionally biased region" description="Pro residues" evidence="1">
    <location>
        <begin position="1"/>
        <end position="14"/>
    </location>
</feature>
<evidence type="ECO:0000256" key="1">
    <source>
        <dbReference type="SAM" id="MobiDB-lite"/>
    </source>
</evidence>
<sequence length="129" mass="12777">MWCPIVPPCKPPRAPCSSQAATPAAASEPGPSTPPLTKRSKCTEAEQAAEPTQPCQPTNGQAAKAKPAPQPGSAENAAYWGEQVAAAGAVLLARPGSTASQGQGVIWPGLQVAARRATQGPAAGAAAAC</sequence>
<reference evidence="2 3" key="1">
    <citation type="submission" date="2020-02" db="EMBL/GenBank/DDBJ databases">
        <title>Draft genome sequence of Haematococcus lacustris strain NIES-144.</title>
        <authorList>
            <person name="Morimoto D."/>
            <person name="Nakagawa S."/>
            <person name="Yoshida T."/>
            <person name="Sawayama S."/>
        </authorList>
    </citation>
    <scope>NUCLEOTIDE SEQUENCE [LARGE SCALE GENOMIC DNA]</scope>
    <source>
        <strain evidence="2 3">NIES-144</strain>
    </source>
</reference>
<organism evidence="2 3">
    <name type="scientific">Haematococcus lacustris</name>
    <name type="common">Green alga</name>
    <name type="synonym">Haematococcus pluvialis</name>
    <dbReference type="NCBI Taxonomy" id="44745"/>
    <lineage>
        <taxon>Eukaryota</taxon>
        <taxon>Viridiplantae</taxon>
        <taxon>Chlorophyta</taxon>
        <taxon>core chlorophytes</taxon>
        <taxon>Chlorophyceae</taxon>
        <taxon>CS clade</taxon>
        <taxon>Chlamydomonadales</taxon>
        <taxon>Haematococcaceae</taxon>
        <taxon>Haematococcus</taxon>
    </lineage>
</organism>
<gene>
    <name evidence="2" type="ORF">HaLaN_31492</name>
</gene>
<keyword evidence="3" id="KW-1185">Reference proteome</keyword>
<accession>A0A6A0AIE4</accession>
<evidence type="ECO:0000313" key="3">
    <source>
        <dbReference type="Proteomes" id="UP000485058"/>
    </source>
</evidence>
<dbReference type="AlphaFoldDB" id="A0A6A0AIE4"/>
<name>A0A6A0AIE4_HAELA</name>
<feature type="region of interest" description="Disordered" evidence="1">
    <location>
        <begin position="1"/>
        <end position="77"/>
    </location>
</feature>
<protein>
    <submittedName>
        <fullName evidence="2">Uncharacterized protein</fullName>
    </submittedName>
</protein>
<dbReference type="Proteomes" id="UP000485058">
    <property type="component" value="Unassembled WGS sequence"/>
</dbReference>
<evidence type="ECO:0000313" key="2">
    <source>
        <dbReference type="EMBL" id="GFH32295.1"/>
    </source>
</evidence>